<protein>
    <submittedName>
        <fullName evidence="1">Uncharacterized protein</fullName>
    </submittedName>
</protein>
<name>A0ABX1S1U5_9FLAO</name>
<organism evidence="1 2">
    <name type="scientific">Flavivirga algicola</name>
    <dbReference type="NCBI Taxonomy" id="2729136"/>
    <lineage>
        <taxon>Bacteria</taxon>
        <taxon>Pseudomonadati</taxon>
        <taxon>Bacteroidota</taxon>
        <taxon>Flavobacteriia</taxon>
        <taxon>Flavobacteriales</taxon>
        <taxon>Flavobacteriaceae</taxon>
        <taxon>Flavivirga</taxon>
    </lineage>
</organism>
<proteinExistence type="predicted"/>
<dbReference type="Proteomes" id="UP000746690">
    <property type="component" value="Unassembled WGS sequence"/>
</dbReference>
<comment type="caution">
    <text evidence="1">The sequence shown here is derived from an EMBL/GenBank/DDBJ whole genome shotgun (WGS) entry which is preliminary data.</text>
</comment>
<accession>A0ABX1S1U5</accession>
<evidence type="ECO:0000313" key="1">
    <source>
        <dbReference type="EMBL" id="NMH89847.1"/>
    </source>
</evidence>
<keyword evidence="2" id="KW-1185">Reference proteome</keyword>
<sequence length="83" mass="9132">MKQQYTICRQFKILLKMLHVSPMKNDITSIKKITILFLTLSLSFTFNTIGAQTLFGSETAAASGDSTTETIDGITLTVTNNNV</sequence>
<dbReference type="RefSeq" id="WP_169677208.1">
    <property type="nucleotide sequence ID" value="NZ_JABBHF010000016.1"/>
</dbReference>
<reference evidence="1 2" key="1">
    <citation type="submission" date="2020-04" db="EMBL/GenBank/DDBJ databases">
        <title>A Flavivirga sp. nov.</title>
        <authorList>
            <person name="Sun X."/>
        </authorList>
    </citation>
    <scope>NUCLEOTIDE SEQUENCE [LARGE SCALE GENOMIC DNA]</scope>
    <source>
        <strain evidence="1 2">Y03</strain>
    </source>
</reference>
<evidence type="ECO:0000313" key="2">
    <source>
        <dbReference type="Proteomes" id="UP000746690"/>
    </source>
</evidence>
<dbReference type="EMBL" id="JABBHF010000016">
    <property type="protein sequence ID" value="NMH89847.1"/>
    <property type="molecule type" value="Genomic_DNA"/>
</dbReference>
<gene>
    <name evidence="1" type="ORF">HHX25_20265</name>
</gene>
<feature type="non-terminal residue" evidence="1">
    <location>
        <position position="83"/>
    </location>
</feature>